<accession>A0A1G2NF40</accession>
<dbReference type="InterPro" id="IPR024439">
    <property type="entry name" value="RNHCP"/>
</dbReference>
<comment type="caution">
    <text evidence="2">The sequence shown here is derived from an EMBL/GenBank/DDBJ whole genome shotgun (WGS) entry which is preliminary data.</text>
</comment>
<reference evidence="2 3" key="1">
    <citation type="journal article" date="2016" name="Nat. Commun.">
        <title>Thousands of microbial genomes shed light on interconnected biogeochemical processes in an aquifer system.</title>
        <authorList>
            <person name="Anantharaman K."/>
            <person name="Brown C.T."/>
            <person name="Hug L.A."/>
            <person name="Sharon I."/>
            <person name="Castelle C.J."/>
            <person name="Probst A.J."/>
            <person name="Thomas B.C."/>
            <person name="Singh A."/>
            <person name="Wilkins M.J."/>
            <person name="Karaoz U."/>
            <person name="Brodie E.L."/>
            <person name="Williams K.H."/>
            <person name="Hubbard S.S."/>
            <person name="Banfield J.F."/>
        </authorList>
    </citation>
    <scope>NUCLEOTIDE SEQUENCE [LARGE SCALE GENOMIC DNA]</scope>
</reference>
<protein>
    <recommendedName>
        <fullName evidence="1">RNHCP domain-containing protein</fullName>
    </recommendedName>
</protein>
<proteinExistence type="predicted"/>
<evidence type="ECO:0000259" key="1">
    <source>
        <dbReference type="Pfam" id="PF12647"/>
    </source>
</evidence>
<dbReference type="Pfam" id="PF12647">
    <property type="entry name" value="RNHCP"/>
    <property type="match status" value="1"/>
</dbReference>
<sequence length="93" mass="10467">MEKRFTRNIEDFVCGHCGKVVRGNGYTNHCSICLWSKHVDVNPGDRADTCGGLMSPVRYEKKHGEMKVIHVCEICAFERPNVLGPHDTIVPLL</sequence>
<evidence type="ECO:0000313" key="3">
    <source>
        <dbReference type="Proteomes" id="UP000176221"/>
    </source>
</evidence>
<organism evidence="2 3">
    <name type="scientific">Candidatus Taylorbacteria bacterium RIFCSPLOWO2_01_FULL_45_15b</name>
    <dbReference type="NCBI Taxonomy" id="1802319"/>
    <lineage>
        <taxon>Bacteria</taxon>
        <taxon>Candidatus Tayloriibacteriota</taxon>
    </lineage>
</organism>
<dbReference type="Proteomes" id="UP000176221">
    <property type="component" value="Unassembled WGS sequence"/>
</dbReference>
<dbReference type="EMBL" id="MHRX01000008">
    <property type="protein sequence ID" value="OHA34705.1"/>
    <property type="molecule type" value="Genomic_DNA"/>
</dbReference>
<feature type="domain" description="RNHCP" evidence="1">
    <location>
        <begin position="10"/>
        <end position="88"/>
    </location>
</feature>
<evidence type="ECO:0000313" key="2">
    <source>
        <dbReference type="EMBL" id="OHA34705.1"/>
    </source>
</evidence>
<dbReference type="STRING" id="1802319.A2928_03685"/>
<dbReference type="AlphaFoldDB" id="A0A1G2NF40"/>
<gene>
    <name evidence="2" type="ORF">A2928_03685</name>
</gene>
<name>A0A1G2NF40_9BACT</name>